<dbReference type="VEuPathDB" id="FungiDB:CH63R_08280"/>
<dbReference type="RefSeq" id="XP_018158032.1">
    <property type="nucleotide sequence ID" value="XM_018303254.1"/>
</dbReference>
<proteinExistence type="predicted"/>
<comment type="caution">
    <text evidence="1">The sequence shown here is derived from an EMBL/GenBank/DDBJ whole genome shotgun (WGS) entry which is preliminary data.</text>
</comment>
<gene>
    <name evidence="1" type="ORF">CH63R_08280</name>
</gene>
<keyword evidence="2" id="KW-1185">Reference proteome</keyword>
<sequence>MPLHADKALTEIWKLNGPFRSAIALRPVCYKPGPLGVTRVAAYAKLEPLQTLLNLPSKTTSRIYAETTTFSASRHAVLNPKANRLMLSSQARHIQSLALTNTLHKTKLSSTTWLRSPRINATAAGELSSSDFFSTVLTGLQPASIKLSLTA</sequence>
<evidence type="ECO:0000313" key="2">
    <source>
        <dbReference type="Proteomes" id="UP000092177"/>
    </source>
</evidence>
<dbReference type="AlphaFoldDB" id="A0A1B7YC26"/>
<name>A0A1B7YC26_COLHI</name>
<protein>
    <submittedName>
        <fullName evidence="1">Uncharacterized protein</fullName>
    </submittedName>
</protein>
<reference evidence="2" key="1">
    <citation type="journal article" date="2017" name="BMC Genomics">
        <title>Gapless genome assembly of Colletotrichum higginsianum reveals chromosome structure and association of transposable elements with secondary metabolite gene clusters.</title>
        <authorList>
            <person name="Dallery J.-F."/>
            <person name="Lapalu N."/>
            <person name="Zampounis A."/>
            <person name="Pigne S."/>
            <person name="Luyten I."/>
            <person name="Amselem J."/>
            <person name="Wittenberg A.H.J."/>
            <person name="Zhou S."/>
            <person name="de Queiroz M.V."/>
            <person name="Robin G.P."/>
            <person name="Auger A."/>
            <person name="Hainaut M."/>
            <person name="Henrissat B."/>
            <person name="Kim K.-T."/>
            <person name="Lee Y.-H."/>
            <person name="Lespinet O."/>
            <person name="Schwartz D.C."/>
            <person name="Thon M.R."/>
            <person name="O'Connell R.J."/>
        </authorList>
    </citation>
    <scope>NUCLEOTIDE SEQUENCE [LARGE SCALE GENOMIC DNA]</scope>
    <source>
        <strain evidence="2">IMI 349063</strain>
    </source>
</reference>
<dbReference type="EMBL" id="LTAN01000005">
    <property type="protein sequence ID" value="OBR09515.1"/>
    <property type="molecule type" value="Genomic_DNA"/>
</dbReference>
<dbReference type="Proteomes" id="UP000092177">
    <property type="component" value="Chromosome 5"/>
</dbReference>
<organism evidence="1 2">
    <name type="scientific">Colletotrichum higginsianum (strain IMI 349063)</name>
    <name type="common">Crucifer anthracnose fungus</name>
    <dbReference type="NCBI Taxonomy" id="759273"/>
    <lineage>
        <taxon>Eukaryota</taxon>
        <taxon>Fungi</taxon>
        <taxon>Dikarya</taxon>
        <taxon>Ascomycota</taxon>
        <taxon>Pezizomycotina</taxon>
        <taxon>Sordariomycetes</taxon>
        <taxon>Hypocreomycetidae</taxon>
        <taxon>Glomerellales</taxon>
        <taxon>Glomerellaceae</taxon>
        <taxon>Colletotrichum</taxon>
        <taxon>Colletotrichum destructivum species complex</taxon>
    </lineage>
</organism>
<evidence type="ECO:0000313" key="1">
    <source>
        <dbReference type="EMBL" id="OBR09515.1"/>
    </source>
</evidence>
<dbReference type="KEGG" id="chig:CH63R_08280"/>
<accession>A0A1B7YC26</accession>
<dbReference type="GeneID" id="28867361"/>